<gene>
    <name evidence="2" type="ORF">BXY53_1320</name>
</gene>
<organism evidence="2 3">
    <name type="scientific">Dichotomicrobium thermohalophilum</name>
    <dbReference type="NCBI Taxonomy" id="933063"/>
    <lineage>
        <taxon>Bacteria</taxon>
        <taxon>Pseudomonadati</taxon>
        <taxon>Pseudomonadota</taxon>
        <taxon>Alphaproteobacteria</taxon>
        <taxon>Hyphomicrobiales</taxon>
        <taxon>Hyphomicrobiaceae</taxon>
        <taxon>Dichotomicrobium</taxon>
    </lineage>
</organism>
<comment type="caution">
    <text evidence="2">The sequence shown here is derived from an EMBL/GenBank/DDBJ whole genome shotgun (WGS) entry which is preliminary data.</text>
</comment>
<dbReference type="AlphaFoldDB" id="A0A397Q589"/>
<keyword evidence="1" id="KW-0732">Signal</keyword>
<protein>
    <recommendedName>
        <fullName evidence="4">Peptidase inhibitor family I36</fullName>
    </recommendedName>
</protein>
<feature type="chain" id="PRO_5017369129" description="Peptidase inhibitor family I36" evidence="1">
    <location>
        <begin position="25"/>
        <end position="127"/>
    </location>
</feature>
<dbReference type="EMBL" id="QXDF01000001">
    <property type="protein sequence ID" value="RIA56218.1"/>
    <property type="molecule type" value="Genomic_DNA"/>
</dbReference>
<reference evidence="2 3" key="1">
    <citation type="submission" date="2018-08" db="EMBL/GenBank/DDBJ databases">
        <title>Genomic Encyclopedia of Archaeal and Bacterial Type Strains, Phase II (KMG-II): from individual species to whole genera.</title>
        <authorList>
            <person name="Goeker M."/>
        </authorList>
    </citation>
    <scope>NUCLEOTIDE SEQUENCE [LARGE SCALE GENOMIC DNA]</scope>
    <source>
        <strain evidence="2 3">DSM 5002</strain>
    </source>
</reference>
<name>A0A397Q589_9HYPH</name>
<keyword evidence="3" id="KW-1185">Reference proteome</keyword>
<proteinExistence type="predicted"/>
<dbReference type="RefSeq" id="WP_119061035.1">
    <property type="nucleotide sequence ID" value="NZ_QXDF01000001.1"/>
</dbReference>
<evidence type="ECO:0000313" key="3">
    <source>
        <dbReference type="Proteomes" id="UP000266273"/>
    </source>
</evidence>
<evidence type="ECO:0000256" key="1">
    <source>
        <dbReference type="SAM" id="SignalP"/>
    </source>
</evidence>
<evidence type="ECO:0000313" key="2">
    <source>
        <dbReference type="EMBL" id="RIA56218.1"/>
    </source>
</evidence>
<dbReference type="Proteomes" id="UP000266273">
    <property type="component" value="Unassembled WGS sequence"/>
</dbReference>
<dbReference type="OrthoDB" id="8482096at2"/>
<sequence>MRLSRALPALGAAALLAVTSAVPAAAQKSYPVVCKAGGNMMAEVSAGNTVRVRFNPGRQGAGSTPPSAGECAWLDRGFRSGEPNILLVQGNGRHASYIIDAVRKGETFYAHIYNNRRGAMVVDRIGP</sequence>
<feature type="signal peptide" evidence="1">
    <location>
        <begin position="1"/>
        <end position="24"/>
    </location>
</feature>
<accession>A0A397Q589</accession>
<evidence type="ECO:0008006" key="4">
    <source>
        <dbReference type="Google" id="ProtNLM"/>
    </source>
</evidence>